<dbReference type="EMBL" id="BKCJ010009224">
    <property type="protein sequence ID" value="GEU85984.1"/>
    <property type="molecule type" value="Genomic_DNA"/>
</dbReference>
<dbReference type="InterPro" id="IPR016461">
    <property type="entry name" value="COMT-like"/>
</dbReference>
<dbReference type="PANTHER" id="PTHR11746">
    <property type="entry name" value="O-METHYLTRANSFERASE"/>
    <property type="match status" value="1"/>
</dbReference>
<dbReference type="PROSITE" id="PS51683">
    <property type="entry name" value="SAM_OMT_II"/>
    <property type="match status" value="1"/>
</dbReference>
<name>A0A6L2NN36_TANCI</name>
<dbReference type="InterPro" id="IPR029063">
    <property type="entry name" value="SAM-dependent_MTases_sf"/>
</dbReference>
<organism evidence="5">
    <name type="scientific">Tanacetum cinerariifolium</name>
    <name type="common">Dalmatian daisy</name>
    <name type="synonym">Chrysanthemum cinerariifolium</name>
    <dbReference type="NCBI Taxonomy" id="118510"/>
    <lineage>
        <taxon>Eukaryota</taxon>
        <taxon>Viridiplantae</taxon>
        <taxon>Streptophyta</taxon>
        <taxon>Embryophyta</taxon>
        <taxon>Tracheophyta</taxon>
        <taxon>Spermatophyta</taxon>
        <taxon>Magnoliopsida</taxon>
        <taxon>eudicotyledons</taxon>
        <taxon>Gunneridae</taxon>
        <taxon>Pentapetalae</taxon>
        <taxon>asterids</taxon>
        <taxon>campanulids</taxon>
        <taxon>Asterales</taxon>
        <taxon>Asteraceae</taxon>
        <taxon>Asteroideae</taxon>
        <taxon>Anthemideae</taxon>
        <taxon>Anthemidinae</taxon>
        <taxon>Tanacetum</taxon>
    </lineage>
</organism>
<evidence type="ECO:0000259" key="4">
    <source>
        <dbReference type="Pfam" id="PF00891"/>
    </source>
</evidence>
<dbReference type="GO" id="GO:0008171">
    <property type="term" value="F:O-methyltransferase activity"/>
    <property type="evidence" value="ECO:0007669"/>
    <property type="project" value="InterPro"/>
</dbReference>
<dbReference type="CDD" id="cd02440">
    <property type="entry name" value="AdoMet_MTases"/>
    <property type="match status" value="1"/>
</dbReference>
<dbReference type="AlphaFoldDB" id="A0A6L2NN36"/>
<keyword evidence="1 5" id="KW-0489">Methyltransferase</keyword>
<evidence type="ECO:0000256" key="3">
    <source>
        <dbReference type="ARBA" id="ARBA00022691"/>
    </source>
</evidence>
<dbReference type="Pfam" id="PF00891">
    <property type="entry name" value="Methyltransf_2"/>
    <property type="match status" value="1"/>
</dbReference>
<gene>
    <name evidence="5" type="ORF">Tci_057962</name>
</gene>
<dbReference type="GO" id="GO:0032259">
    <property type="term" value="P:methylation"/>
    <property type="evidence" value="ECO:0007669"/>
    <property type="project" value="UniProtKB-KW"/>
</dbReference>
<proteinExistence type="predicted"/>
<keyword evidence="3" id="KW-0949">S-adenosyl-L-methionine</keyword>
<sequence>MFNCLSEPGRVSPKAFLLPGQATRMFGVDSLVDVGGGTGLVAKILLEAFPHMNCIVLDLPHVVADMKDTMNLKYVGGDMFSSIPHADAIILKNVLHDWGDEEVLKILERCKEAISFAHTDGKKGKVIIMDIVIGDKHDHERHEILETKLAFDVTMMVYTTGKERTEDEWEKLFFQAGFNGSKITHIYSLISIIEIFP</sequence>
<protein>
    <submittedName>
        <fullName evidence="5">Trans-resveratrol di-O-methyltransferase-like</fullName>
    </submittedName>
</protein>
<keyword evidence="2 5" id="KW-0808">Transferase</keyword>
<dbReference type="Gene3D" id="3.40.50.150">
    <property type="entry name" value="Vaccinia Virus protein VP39"/>
    <property type="match status" value="1"/>
</dbReference>
<evidence type="ECO:0000256" key="1">
    <source>
        <dbReference type="ARBA" id="ARBA00022603"/>
    </source>
</evidence>
<feature type="domain" description="O-methyltransferase C-terminal" evidence="4">
    <location>
        <begin position="24"/>
        <end position="179"/>
    </location>
</feature>
<dbReference type="SUPFAM" id="SSF53335">
    <property type="entry name" value="S-adenosyl-L-methionine-dependent methyltransferases"/>
    <property type="match status" value="1"/>
</dbReference>
<comment type="caution">
    <text evidence="5">The sequence shown here is derived from an EMBL/GenBank/DDBJ whole genome shotgun (WGS) entry which is preliminary data.</text>
</comment>
<accession>A0A6L2NN36</accession>
<reference evidence="5" key="1">
    <citation type="journal article" date="2019" name="Sci. Rep.">
        <title>Draft genome of Tanacetum cinerariifolium, the natural source of mosquito coil.</title>
        <authorList>
            <person name="Yamashiro T."/>
            <person name="Shiraishi A."/>
            <person name="Satake H."/>
            <person name="Nakayama K."/>
        </authorList>
    </citation>
    <scope>NUCLEOTIDE SEQUENCE</scope>
</reference>
<dbReference type="InterPro" id="IPR001077">
    <property type="entry name" value="COMT_C"/>
</dbReference>
<evidence type="ECO:0000256" key="2">
    <source>
        <dbReference type="ARBA" id="ARBA00022679"/>
    </source>
</evidence>
<evidence type="ECO:0000313" key="5">
    <source>
        <dbReference type="EMBL" id="GEU85984.1"/>
    </source>
</evidence>